<reference evidence="2 3" key="1">
    <citation type="submission" date="2018-04" db="EMBL/GenBank/DDBJ databases">
        <title>Draft genome sequence of Pseudomonas syringae pv. actinidiae biovar 1 strains isolated from kiwifruit in Kagawa prefecture.</title>
        <authorList>
            <person name="Tabuchi M."/>
            <person name="Saito M."/>
            <person name="Fujiwara S."/>
            <person name="Sasa N."/>
            <person name="Akimitsu K."/>
            <person name="Gomi K."/>
            <person name="Konishi-Sugita S."/>
            <person name="Hamano K."/>
            <person name="Kataoka I."/>
        </authorList>
    </citation>
    <scope>NUCLEOTIDE SEQUENCE [LARGE SCALE GENOMIC DNA]</scope>
    <source>
        <strain evidence="2 3">MAFF212206</strain>
    </source>
</reference>
<dbReference type="EMBL" id="BGJZ01000362">
    <property type="protein sequence ID" value="GBH13625.1"/>
    <property type="molecule type" value="Genomic_DNA"/>
</dbReference>
<feature type="transmembrane region" description="Helical" evidence="1">
    <location>
        <begin position="42"/>
        <end position="60"/>
    </location>
</feature>
<keyword evidence="1" id="KW-0812">Transmembrane</keyword>
<evidence type="ECO:0000313" key="2">
    <source>
        <dbReference type="EMBL" id="GBH13625.1"/>
    </source>
</evidence>
<organism evidence="2 3">
    <name type="scientific">Pseudomonas syringae pv. actinidiae</name>
    <dbReference type="NCBI Taxonomy" id="103796"/>
    <lineage>
        <taxon>Bacteria</taxon>
        <taxon>Pseudomonadati</taxon>
        <taxon>Pseudomonadota</taxon>
        <taxon>Gammaproteobacteria</taxon>
        <taxon>Pseudomonadales</taxon>
        <taxon>Pseudomonadaceae</taxon>
        <taxon>Pseudomonas</taxon>
        <taxon>Pseudomonas syringae</taxon>
    </lineage>
</organism>
<dbReference type="AlphaFoldDB" id="A0A2V0QTQ3"/>
<name>A0A2V0QTQ3_PSESF</name>
<proteinExistence type="predicted"/>
<feature type="transmembrane region" description="Helical" evidence="1">
    <location>
        <begin position="66"/>
        <end position="86"/>
    </location>
</feature>
<keyword evidence="1" id="KW-1133">Transmembrane helix</keyword>
<evidence type="ECO:0000256" key="1">
    <source>
        <dbReference type="SAM" id="Phobius"/>
    </source>
</evidence>
<keyword evidence="1" id="KW-0472">Membrane</keyword>
<evidence type="ECO:0000313" key="3">
    <source>
        <dbReference type="Proteomes" id="UP000247480"/>
    </source>
</evidence>
<sequence>MGGRIIVESVAGCSWNGWPDDRGIRSRHEGFRLFSSGFPGRSLVLGSFGVFFGSLVHLVLSRFHLLLGFFLMSLSILCFLFGFAVAGSQTQSSDDEEGGGSKLEHGIFLRIANVWLRGRAGKISSMGWGVHGAFLPALLRQLYGLWWL</sequence>
<comment type="caution">
    <text evidence="2">The sequence shown here is derived from an EMBL/GenBank/DDBJ whole genome shotgun (WGS) entry which is preliminary data.</text>
</comment>
<gene>
    <name evidence="2" type="ORF">KPSA1_07116</name>
</gene>
<accession>A0A2V0QTQ3</accession>
<protein>
    <submittedName>
        <fullName evidence="2">Outer membrane translocation and assembly module TamA</fullName>
    </submittedName>
</protein>
<dbReference type="Proteomes" id="UP000247480">
    <property type="component" value="Unassembled WGS sequence"/>
</dbReference>